<evidence type="ECO:0000256" key="1">
    <source>
        <dbReference type="SAM" id="MobiDB-lite"/>
    </source>
</evidence>
<dbReference type="Gene3D" id="3.40.50.1820">
    <property type="entry name" value="alpha/beta hydrolase"/>
    <property type="match status" value="1"/>
</dbReference>
<organism evidence="2 3">
    <name type="scientific">Yoonia ponticola</name>
    <dbReference type="NCBI Taxonomy" id="1524255"/>
    <lineage>
        <taxon>Bacteria</taxon>
        <taxon>Pseudomonadati</taxon>
        <taxon>Pseudomonadota</taxon>
        <taxon>Alphaproteobacteria</taxon>
        <taxon>Rhodobacterales</taxon>
        <taxon>Paracoccaceae</taxon>
        <taxon>Yoonia</taxon>
    </lineage>
</organism>
<proteinExistence type="predicted"/>
<sequence length="304" mass="33487">MNYFYSRRAFNSQTGYFTNHCASSTSYVGLGPSDGTVSRGGLLTAKKWAEAVLGQSGNGHVVIYVHGFNTKQAAMLSTLNALKTGLAGAGFGAAVAAFDWPSDGVMSSSAYTRDRRDAETVAAHMVLDGVKLLQEHAPRTKVHIVAHSMGAYTTVHGWGTVGHRYYPAKVDQAVFVASDVDQNRMLKHAIGGQVMQQRCNRLTHYYSSEDMILDMSGKYLNSGTKRSGRHGLGPWPAPTFKDVSCVDRYLSANPKRTRTESHSHSWYFKDDRFYEDLAKTLAGDSDKTLSTRERMENGDQRLVP</sequence>
<protein>
    <submittedName>
        <fullName evidence="2">Esterase/lipase superfamily enzyme</fullName>
    </submittedName>
</protein>
<keyword evidence="3" id="KW-1185">Reference proteome</keyword>
<evidence type="ECO:0000313" key="3">
    <source>
        <dbReference type="Proteomes" id="UP000535415"/>
    </source>
</evidence>
<dbReference type="InterPro" id="IPR029058">
    <property type="entry name" value="AB_hydrolase_fold"/>
</dbReference>
<dbReference type="RefSeq" id="WP_183524704.1">
    <property type="nucleotide sequence ID" value="NZ_JACIJM010000001.1"/>
</dbReference>
<accession>A0A7W9BIA7</accession>
<dbReference type="AlphaFoldDB" id="A0A7W9BIA7"/>
<comment type="caution">
    <text evidence="2">The sequence shown here is derived from an EMBL/GenBank/DDBJ whole genome shotgun (WGS) entry which is preliminary data.</text>
</comment>
<reference evidence="2 3" key="1">
    <citation type="submission" date="2020-08" db="EMBL/GenBank/DDBJ databases">
        <title>Genomic Encyclopedia of Type Strains, Phase IV (KMG-IV): sequencing the most valuable type-strain genomes for metagenomic binning, comparative biology and taxonomic classification.</title>
        <authorList>
            <person name="Goeker M."/>
        </authorList>
    </citation>
    <scope>NUCLEOTIDE SEQUENCE [LARGE SCALE GENOMIC DNA]</scope>
    <source>
        <strain evidence="2 3">DSM 101064</strain>
    </source>
</reference>
<dbReference type="InterPro" id="IPR010297">
    <property type="entry name" value="DUF900_hydrolase"/>
</dbReference>
<name>A0A7W9BIA7_9RHOB</name>
<dbReference type="PANTHER" id="PTHR36513:SF1">
    <property type="entry name" value="TRANSMEMBRANE PROTEIN"/>
    <property type="match status" value="1"/>
</dbReference>
<gene>
    <name evidence="2" type="ORF">FHS72_000386</name>
</gene>
<dbReference type="Pfam" id="PF05990">
    <property type="entry name" value="DUF900"/>
    <property type="match status" value="1"/>
</dbReference>
<dbReference type="Proteomes" id="UP000535415">
    <property type="component" value="Unassembled WGS sequence"/>
</dbReference>
<evidence type="ECO:0000313" key="2">
    <source>
        <dbReference type="EMBL" id="MBB5720782.1"/>
    </source>
</evidence>
<dbReference type="EMBL" id="JACIJM010000001">
    <property type="protein sequence ID" value="MBB5720782.1"/>
    <property type="molecule type" value="Genomic_DNA"/>
</dbReference>
<dbReference type="PANTHER" id="PTHR36513">
    <property type="entry name" value="ABC TRANSMEMBRANE TYPE-1 DOMAIN-CONTAINING PROTEIN"/>
    <property type="match status" value="1"/>
</dbReference>
<feature type="region of interest" description="Disordered" evidence="1">
    <location>
        <begin position="285"/>
        <end position="304"/>
    </location>
</feature>
<dbReference type="SUPFAM" id="SSF53474">
    <property type="entry name" value="alpha/beta-Hydrolases"/>
    <property type="match status" value="1"/>
</dbReference>